<evidence type="ECO:0000256" key="1">
    <source>
        <dbReference type="SAM" id="SignalP"/>
    </source>
</evidence>
<gene>
    <name evidence="3" type="ORF">EOF35_15955</name>
</gene>
<evidence type="ECO:0000259" key="2">
    <source>
        <dbReference type="Pfam" id="PF21305"/>
    </source>
</evidence>
<comment type="caution">
    <text evidence="3">The sequence shown here is derived from an EMBL/GenBank/DDBJ whole genome shotgun (WGS) entry which is preliminary data.</text>
</comment>
<evidence type="ECO:0000313" key="3">
    <source>
        <dbReference type="EMBL" id="EAM5643524.1"/>
    </source>
</evidence>
<sequence>MRVFYFLFFLLFSSLSHAETLNLKGVPVRDFISWYSDKTGVSVVVPQQITGTVTVFNYRVDDKPLAPLVNAVLLGMGYLMVPGNPALIIPLEDSAPLH</sequence>
<proteinExistence type="predicted"/>
<protein>
    <recommendedName>
        <fullName evidence="2">GspD-like N0 domain-containing protein</fullName>
    </recommendedName>
</protein>
<organism evidence="3">
    <name type="scientific">Salmonella enterica</name>
    <name type="common">Salmonella choleraesuis</name>
    <dbReference type="NCBI Taxonomy" id="28901"/>
    <lineage>
        <taxon>Bacteria</taxon>
        <taxon>Pseudomonadati</taxon>
        <taxon>Pseudomonadota</taxon>
        <taxon>Gammaproteobacteria</taxon>
        <taxon>Enterobacterales</taxon>
        <taxon>Enterobacteriaceae</taxon>
        <taxon>Salmonella</taxon>
    </lineage>
</organism>
<feature type="chain" id="PRO_5030146191" description="GspD-like N0 domain-containing protein" evidence="1">
    <location>
        <begin position="19"/>
        <end position="98"/>
    </location>
</feature>
<dbReference type="EMBL" id="AACVIE010000007">
    <property type="protein sequence ID" value="EAM5643524.1"/>
    <property type="molecule type" value="Genomic_DNA"/>
</dbReference>
<dbReference type="Gene3D" id="3.55.50.30">
    <property type="match status" value="1"/>
</dbReference>
<feature type="domain" description="GspD-like N0" evidence="2">
    <location>
        <begin position="21"/>
        <end position="84"/>
    </location>
</feature>
<name>A0A623UW03_SALER</name>
<dbReference type="InterPro" id="IPR049371">
    <property type="entry name" value="GspD-like_N0"/>
</dbReference>
<reference evidence="3" key="1">
    <citation type="submission" date="2019-01" db="EMBL/GenBank/DDBJ databases">
        <authorList>
            <consortium name="PulseNet: The National Subtyping Network for Foodborne Disease Surveillance"/>
            <person name="Tarr C.L."/>
            <person name="Trees E."/>
            <person name="Katz L.S."/>
            <person name="Carleton-Romer H.A."/>
            <person name="Stroika S."/>
            <person name="Kucerova Z."/>
            <person name="Roache K.F."/>
            <person name="Sabol A.L."/>
            <person name="Besser J."/>
            <person name="Gerner-Smidt P."/>
        </authorList>
    </citation>
    <scope>NUCLEOTIDE SEQUENCE</scope>
    <source>
        <strain evidence="3">PNUSAS064512</strain>
    </source>
</reference>
<keyword evidence="1" id="KW-0732">Signal</keyword>
<dbReference type="Pfam" id="PF21305">
    <property type="entry name" value="type_II_gspD_N0"/>
    <property type="match status" value="1"/>
</dbReference>
<feature type="signal peptide" evidence="1">
    <location>
        <begin position="1"/>
        <end position="18"/>
    </location>
</feature>
<accession>A0A623UW03</accession>
<dbReference type="AlphaFoldDB" id="A0A623UW03"/>